<dbReference type="AlphaFoldDB" id="A0A166V2Z0"/>
<gene>
    <name evidence="3" type="ORF">AAL_00683</name>
</gene>
<dbReference type="OrthoDB" id="5369448at2759"/>
<dbReference type="EMBL" id="AZGY01000001">
    <property type="protein sequence ID" value="OAA33218.1"/>
    <property type="molecule type" value="Genomic_DNA"/>
</dbReference>
<keyword evidence="4" id="KW-1185">Reference proteome</keyword>
<feature type="region of interest" description="Disordered" evidence="2">
    <location>
        <begin position="542"/>
        <end position="561"/>
    </location>
</feature>
<feature type="coiled-coil region" evidence="1">
    <location>
        <begin position="472"/>
        <end position="521"/>
    </location>
</feature>
<feature type="compositionally biased region" description="Basic and acidic residues" evidence="2">
    <location>
        <begin position="399"/>
        <end position="408"/>
    </location>
</feature>
<protein>
    <submittedName>
        <fullName evidence="3">Pathway-specific nitrogen regulator</fullName>
    </submittedName>
</protein>
<feature type="region of interest" description="Disordered" evidence="2">
    <location>
        <begin position="1"/>
        <end position="81"/>
    </location>
</feature>
<feature type="region of interest" description="Disordered" evidence="2">
    <location>
        <begin position="572"/>
        <end position="620"/>
    </location>
</feature>
<name>A0A166V2Z0_9HYPO</name>
<feature type="compositionally biased region" description="Basic and acidic residues" evidence="2">
    <location>
        <begin position="780"/>
        <end position="789"/>
    </location>
</feature>
<feature type="compositionally biased region" description="Polar residues" evidence="2">
    <location>
        <begin position="178"/>
        <end position="188"/>
    </location>
</feature>
<feature type="compositionally biased region" description="Polar residues" evidence="2">
    <location>
        <begin position="200"/>
        <end position="211"/>
    </location>
</feature>
<feature type="compositionally biased region" description="Polar residues" evidence="2">
    <location>
        <begin position="26"/>
        <end position="36"/>
    </location>
</feature>
<feature type="compositionally biased region" description="Low complexity" evidence="2">
    <location>
        <begin position="128"/>
        <end position="141"/>
    </location>
</feature>
<organism evidence="3 4">
    <name type="scientific">Moelleriella libera RCEF 2490</name>
    <dbReference type="NCBI Taxonomy" id="1081109"/>
    <lineage>
        <taxon>Eukaryota</taxon>
        <taxon>Fungi</taxon>
        <taxon>Dikarya</taxon>
        <taxon>Ascomycota</taxon>
        <taxon>Pezizomycotina</taxon>
        <taxon>Sordariomycetes</taxon>
        <taxon>Hypocreomycetidae</taxon>
        <taxon>Hypocreales</taxon>
        <taxon>Clavicipitaceae</taxon>
        <taxon>Moelleriella</taxon>
    </lineage>
</organism>
<accession>A0A166V2Z0</accession>
<reference evidence="3 4" key="1">
    <citation type="journal article" date="2016" name="Genome Biol. Evol.">
        <title>Divergent and convergent evolution of fungal pathogenicity.</title>
        <authorList>
            <person name="Shang Y."/>
            <person name="Xiao G."/>
            <person name="Zheng P."/>
            <person name="Cen K."/>
            <person name="Zhan S."/>
            <person name="Wang C."/>
        </authorList>
    </citation>
    <scope>NUCLEOTIDE SEQUENCE [LARGE SCALE GENOMIC DNA]</scope>
    <source>
        <strain evidence="3 4">RCEF 2490</strain>
    </source>
</reference>
<evidence type="ECO:0000256" key="2">
    <source>
        <dbReference type="SAM" id="MobiDB-lite"/>
    </source>
</evidence>
<keyword evidence="1" id="KW-0175">Coiled coil</keyword>
<dbReference type="Proteomes" id="UP000078544">
    <property type="component" value="Unassembled WGS sequence"/>
</dbReference>
<feature type="compositionally biased region" description="Basic and acidic residues" evidence="2">
    <location>
        <begin position="105"/>
        <end position="121"/>
    </location>
</feature>
<sequence>MSCAESVADGDSRIAEDITTLAAERPNSTTGRTDLQPSIEDVADESDHEARNTDESLVEDDDVASSETPTPSVDADGDIKRWPSLRTEALIQAAARDIVAHVATRPRDSLESVSEGERPDDSSLGDESPPGSSRGSLGSRSDAGQSQASDERPARLGLHGDEARDDGSHRGHEDDVFSQHSPRSSMGSMSEAEQKRAPAQKTQAPRISDISQTDRHGDFVPTVRTTPRPPFGSPSSVKAIQMSSPPPSVLGSPRTSRQTPRNSFSRLASPSLSTQFSPKKTPPRFKRNTPPLVLLHVTLMPSRWAWGCILDNAHPSELSPEGRMLRESWRQLQDRVRDTVSDRGILLPHPQNDYEVLEERLLETLELPLRRRARILECGHYLGPSNEMSLQEDTESDDDEHHGERRSLGEVAGRTTHWCNLCLSEIKFESLGAGKVYRVKVYASNGLLRAGAWEACWREMERVDVEVEPIVEAKLQEELANLAAEQERVLNMEEEEEEAAAAAAAAAIDEELERREAAEAEAAIKVEVDGRAYVHRLSEVAPEPEIPRESSSPYEDDRRARDEERLREIYGHTPTVFPDHSSPIQSRHSDFTTKQRPSSPGTAAFDRRQDRREEQHGARRSASLPELILEAVKILFQDQKNIMIAILGLVVLTLAMRSSSPTDTSHIENVTAPAHELQAHIEERVQTHSRRSAATSVEPAWGTMEIEQGLTAASALGPYEACSKALQTAEMSLRSLPTSTVSLVTTVTSEIPFTVTETIVQTMTVNAMLATSVMTGEPTTEARDPEDKGVPPAPAPLVAAFEEESESSAA</sequence>
<feature type="region of interest" description="Disordered" evidence="2">
    <location>
        <begin position="386"/>
        <end position="408"/>
    </location>
</feature>
<feature type="compositionally biased region" description="Polar residues" evidence="2">
    <location>
        <begin position="233"/>
        <end position="243"/>
    </location>
</feature>
<comment type="caution">
    <text evidence="3">The sequence shown here is derived from an EMBL/GenBank/DDBJ whole genome shotgun (WGS) entry which is preliminary data.</text>
</comment>
<feature type="region of interest" description="Disordered" evidence="2">
    <location>
        <begin position="103"/>
        <end position="287"/>
    </location>
</feature>
<feature type="compositionally biased region" description="Basic and acidic residues" evidence="2">
    <location>
        <begin position="605"/>
        <end position="617"/>
    </location>
</feature>
<feature type="compositionally biased region" description="Basic and acidic residues" evidence="2">
    <location>
        <begin position="149"/>
        <end position="177"/>
    </location>
</feature>
<feature type="compositionally biased region" description="Polar residues" evidence="2">
    <location>
        <begin position="253"/>
        <end position="278"/>
    </location>
</feature>
<evidence type="ECO:0000256" key="1">
    <source>
        <dbReference type="SAM" id="Coils"/>
    </source>
</evidence>
<dbReference type="STRING" id="1081109.A0A166V2Z0"/>
<evidence type="ECO:0000313" key="4">
    <source>
        <dbReference type="Proteomes" id="UP000078544"/>
    </source>
</evidence>
<evidence type="ECO:0000313" key="3">
    <source>
        <dbReference type="EMBL" id="OAA33218.1"/>
    </source>
</evidence>
<proteinExistence type="predicted"/>
<feature type="region of interest" description="Disordered" evidence="2">
    <location>
        <begin position="776"/>
        <end position="795"/>
    </location>
</feature>